<comment type="caution">
    <text evidence="2">The sequence shown here is derived from an EMBL/GenBank/DDBJ whole genome shotgun (WGS) entry which is preliminary data.</text>
</comment>
<dbReference type="Proteomes" id="UP000545332">
    <property type="component" value="Unassembled WGS sequence"/>
</dbReference>
<feature type="transmembrane region" description="Helical" evidence="1">
    <location>
        <begin position="37"/>
        <end position="59"/>
    </location>
</feature>
<keyword evidence="3" id="KW-1185">Reference proteome</keyword>
<protein>
    <submittedName>
        <fullName evidence="2">USH2A protein</fullName>
    </submittedName>
</protein>
<keyword evidence="1" id="KW-1133">Transmembrane helix</keyword>
<proteinExistence type="predicted"/>
<name>A0A7K4KN62_9AVES</name>
<accession>A0A7K4KN62</accession>
<dbReference type="OrthoDB" id="5984158at2759"/>
<evidence type="ECO:0000313" key="2">
    <source>
        <dbReference type="EMBL" id="NWI17336.1"/>
    </source>
</evidence>
<evidence type="ECO:0000256" key="1">
    <source>
        <dbReference type="SAM" id="Phobius"/>
    </source>
</evidence>
<keyword evidence="1" id="KW-0812">Transmembrane</keyword>
<dbReference type="AlphaFoldDB" id="A0A7K4KN62"/>
<gene>
    <name evidence="2" type="primary">Ush2a_0</name>
    <name evidence="2" type="ORF">CRYSOU_R06789</name>
</gene>
<dbReference type="EMBL" id="VWPX01013938">
    <property type="protein sequence ID" value="NWI17336.1"/>
    <property type="molecule type" value="Genomic_DNA"/>
</dbReference>
<organism evidence="2 3">
    <name type="scientific">Crypturellus soui</name>
    <dbReference type="NCBI Taxonomy" id="458187"/>
    <lineage>
        <taxon>Eukaryota</taxon>
        <taxon>Metazoa</taxon>
        <taxon>Chordata</taxon>
        <taxon>Craniata</taxon>
        <taxon>Vertebrata</taxon>
        <taxon>Euteleostomi</taxon>
        <taxon>Archelosauria</taxon>
        <taxon>Archosauria</taxon>
        <taxon>Dinosauria</taxon>
        <taxon>Saurischia</taxon>
        <taxon>Theropoda</taxon>
        <taxon>Coelurosauria</taxon>
        <taxon>Aves</taxon>
        <taxon>Palaeognathae</taxon>
        <taxon>Tinamiformes</taxon>
        <taxon>Tinamidae</taxon>
        <taxon>Crypturellus</taxon>
    </lineage>
</organism>
<reference evidence="2 3" key="1">
    <citation type="submission" date="2019-09" db="EMBL/GenBank/DDBJ databases">
        <title>Bird 10,000 Genomes (B10K) Project - Family phase.</title>
        <authorList>
            <person name="Zhang G."/>
        </authorList>
    </citation>
    <scope>NUCLEOTIDE SEQUENCE [LARGE SCALE GENOMIC DNA]</scope>
    <source>
        <strain evidence="2">B10K-MSB-42743</strain>
        <tissue evidence="2">Heart</tissue>
    </source>
</reference>
<evidence type="ECO:0000313" key="3">
    <source>
        <dbReference type="Proteomes" id="UP000545332"/>
    </source>
</evidence>
<sequence length="226" mass="25067">NIPFLPCSLLVFTGLILTTPGEKDKAEAKSAKFYNELWFAVLMVVLGLILLAILLSLILQRKVHKQPYARDRPPLVPLQKRTSPMSVYSSGETHAFETVADTSDSSSSVTLKSYTMHLEGLADTKIPGDDSPRSNRSVHMASVAQIPSQLSRTYSQASLHRSVSQLIDIYDKKKSIAEESAWDAFIRNHGTSGRGLRYLDEDDLVSVIKGFSTVTKEHTTFTDTHL</sequence>
<keyword evidence="1" id="KW-0472">Membrane</keyword>
<feature type="non-terminal residue" evidence="2">
    <location>
        <position position="226"/>
    </location>
</feature>
<feature type="non-terminal residue" evidence="2">
    <location>
        <position position="1"/>
    </location>
</feature>